<feature type="domain" description="FIST" evidence="1">
    <location>
        <begin position="31"/>
        <end position="240"/>
    </location>
</feature>
<evidence type="ECO:0000313" key="3">
    <source>
        <dbReference type="EMBL" id="PIO96350.1"/>
    </source>
</evidence>
<proteinExistence type="predicted"/>
<dbReference type="OrthoDB" id="179842at2"/>
<organism evidence="3 4">
    <name type="scientific">Pleomorphomonas carboxyditropha</name>
    <dbReference type="NCBI Taxonomy" id="2023338"/>
    <lineage>
        <taxon>Bacteria</taxon>
        <taxon>Pseudomonadati</taxon>
        <taxon>Pseudomonadota</taxon>
        <taxon>Alphaproteobacteria</taxon>
        <taxon>Hyphomicrobiales</taxon>
        <taxon>Pleomorphomonadaceae</taxon>
        <taxon>Pleomorphomonas</taxon>
    </lineage>
</organism>
<dbReference type="InterPro" id="IPR019494">
    <property type="entry name" value="FIST_C"/>
</dbReference>
<dbReference type="PANTHER" id="PTHR40252:SF2">
    <property type="entry name" value="BLR0328 PROTEIN"/>
    <property type="match status" value="1"/>
</dbReference>
<gene>
    <name evidence="3" type="ORF">CJ014_25810</name>
</gene>
<keyword evidence="4" id="KW-1185">Reference proteome</keyword>
<name>A0A2G9WQD2_9HYPH</name>
<protein>
    <recommendedName>
        <fullName evidence="5">Histidine kinase</fullName>
    </recommendedName>
</protein>
<accession>A0A2G9WQD2</accession>
<dbReference type="EMBL" id="NQVN01000037">
    <property type="protein sequence ID" value="PIO96350.1"/>
    <property type="molecule type" value="Genomic_DNA"/>
</dbReference>
<dbReference type="Pfam" id="PF10442">
    <property type="entry name" value="FIST_C"/>
    <property type="match status" value="1"/>
</dbReference>
<dbReference type="SMART" id="SM01204">
    <property type="entry name" value="FIST_C"/>
    <property type="match status" value="1"/>
</dbReference>
<sequence length="408" mass="42287">MTTLQSFAVTGDTTAQAIANLAHAVGEAPTGAHFVCVFYDAEHEDDAIFDFLRARFERAAILGGTSCNGVMSQNGLAGSRSIGLLVLDDPLGNYGTAATQLHGDAADCAERTLHAALENADCAGELPELIWVYQTPGQEEAVIEGLRRVVGDRCPIIGGSSADNDVGGQWRQMGPDGVIHDGLVVGVLFSSGGIGFAFQGGYEPSGESGIVTRIGYDPVGDSGVVTQSCGRQIISIDGEPAAEVYNRWIGGALEDKLESGGNILANTTMHPVGIDVGKIEGITSYLLIHPDKILADGALSTFASIEEGTRLYSMKGERTRLISRAGKVAAAAAAMLPGGESSLAGGLVVYCGGCMLAVGEEMPRVARAVTENFQGKPFLGCFTFGEQGAILGKNAHGNLMISAVAFGE</sequence>
<feature type="domain" description="FIST C-domain" evidence="2">
    <location>
        <begin position="241"/>
        <end position="390"/>
    </location>
</feature>
<dbReference type="RefSeq" id="WP_100083385.1">
    <property type="nucleotide sequence ID" value="NZ_NQVN01000037.1"/>
</dbReference>
<dbReference type="InterPro" id="IPR013702">
    <property type="entry name" value="FIST_domain_N"/>
</dbReference>
<comment type="caution">
    <text evidence="3">The sequence shown here is derived from an EMBL/GenBank/DDBJ whole genome shotgun (WGS) entry which is preliminary data.</text>
</comment>
<evidence type="ECO:0008006" key="5">
    <source>
        <dbReference type="Google" id="ProtNLM"/>
    </source>
</evidence>
<dbReference type="SMART" id="SM00897">
    <property type="entry name" value="FIST"/>
    <property type="match status" value="1"/>
</dbReference>
<dbReference type="AlphaFoldDB" id="A0A2G9WQD2"/>
<evidence type="ECO:0000313" key="4">
    <source>
        <dbReference type="Proteomes" id="UP000231070"/>
    </source>
</evidence>
<evidence type="ECO:0000259" key="2">
    <source>
        <dbReference type="SMART" id="SM01204"/>
    </source>
</evidence>
<dbReference type="Proteomes" id="UP000231070">
    <property type="component" value="Unassembled WGS sequence"/>
</dbReference>
<reference evidence="3 4" key="1">
    <citation type="submission" date="2017-08" db="EMBL/GenBank/DDBJ databases">
        <title>Pleomorphomonas carboxidotrophicus sp. nov., a new mesophilic hydrogenogenic carboxidotroph.</title>
        <authorList>
            <person name="Esquivel-Elizondo S."/>
            <person name="Krajmalnik-Brown R."/>
            <person name="Maldonado J."/>
        </authorList>
    </citation>
    <scope>NUCLEOTIDE SEQUENCE [LARGE SCALE GENOMIC DNA]</scope>
    <source>
        <strain evidence="3 4">SVCO-16</strain>
    </source>
</reference>
<dbReference type="PANTHER" id="PTHR40252">
    <property type="entry name" value="BLR0328 PROTEIN"/>
    <property type="match status" value="1"/>
</dbReference>
<dbReference type="Pfam" id="PF08495">
    <property type="entry name" value="FIST"/>
    <property type="match status" value="1"/>
</dbReference>
<evidence type="ECO:0000259" key="1">
    <source>
        <dbReference type="SMART" id="SM00897"/>
    </source>
</evidence>